<dbReference type="SUPFAM" id="SSF51230">
    <property type="entry name" value="Single hybrid motif"/>
    <property type="match status" value="1"/>
</dbReference>
<dbReference type="PROSITE" id="PS00188">
    <property type="entry name" value="BIOTIN"/>
    <property type="match status" value="1"/>
</dbReference>
<reference evidence="4 5" key="1">
    <citation type="journal article" date="2023" name="Antonie Van Leeuwenhoek">
        <title>Mesoterricola silvestris gen. nov., sp. nov., Mesoterricola sediminis sp. nov., Geothrix oryzae sp. nov., Geothrix edaphica sp. nov., Geothrix rubra sp. nov., and Geothrix limicola sp. nov., six novel members of Acidobacteriota isolated from soils.</title>
        <authorList>
            <person name="Itoh H."/>
            <person name="Sugisawa Y."/>
            <person name="Mise K."/>
            <person name="Xu Z."/>
            <person name="Kuniyasu M."/>
            <person name="Ushijima N."/>
            <person name="Kawano K."/>
            <person name="Kobayashi E."/>
            <person name="Shiratori Y."/>
            <person name="Masuda Y."/>
            <person name="Senoo K."/>
        </authorList>
    </citation>
    <scope>NUCLEOTIDE SEQUENCE [LARGE SCALE GENOMIC DNA]</scope>
    <source>
        <strain evidence="4 5">Red804</strain>
    </source>
</reference>
<proteinExistence type="predicted"/>
<dbReference type="InterPro" id="IPR011053">
    <property type="entry name" value="Single_hybrid_motif"/>
</dbReference>
<feature type="domain" description="Lipoyl-binding" evidence="3">
    <location>
        <begin position="44"/>
        <end position="119"/>
    </location>
</feature>
<evidence type="ECO:0000256" key="1">
    <source>
        <dbReference type="ARBA" id="ARBA00023267"/>
    </source>
</evidence>
<dbReference type="InterPro" id="IPR050709">
    <property type="entry name" value="Biotin_Carboxyl_Carrier/Decarb"/>
</dbReference>
<feature type="compositionally biased region" description="Polar residues" evidence="2">
    <location>
        <begin position="1"/>
        <end position="11"/>
    </location>
</feature>
<feature type="region of interest" description="Disordered" evidence="2">
    <location>
        <begin position="1"/>
        <end position="20"/>
    </location>
</feature>
<gene>
    <name evidence="4" type="ORF">GETHLI_21300</name>
</gene>
<keyword evidence="5" id="KW-1185">Reference proteome</keyword>
<dbReference type="Pfam" id="PF00364">
    <property type="entry name" value="Biotin_lipoyl"/>
    <property type="match status" value="1"/>
</dbReference>
<dbReference type="PANTHER" id="PTHR45266">
    <property type="entry name" value="OXALOACETATE DECARBOXYLASE ALPHA CHAIN"/>
    <property type="match status" value="1"/>
</dbReference>
<dbReference type="Proteomes" id="UP001165069">
    <property type="component" value="Unassembled WGS sequence"/>
</dbReference>
<dbReference type="PROSITE" id="PS50968">
    <property type="entry name" value="BIOTINYL_LIPOYL"/>
    <property type="match status" value="1"/>
</dbReference>
<evidence type="ECO:0000313" key="4">
    <source>
        <dbReference type="EMBL" id="GLH73628.1"/>
    </source>
</evidence>
<dbReference type="PANTHER" id="PTHR45266:SF3">
    <property type="entry name" value="OXALOACETATE DECARBOXYLASE ALPHA CHAIN"/>
    <property type="match status" value="1"/>
</dbReference>
<dbReference type="CDD" id="cd06850">
    <property type="entry name" value="biotinyl_domain"/>
    <property type="match status" value="1"/>
</dbReference>
<dbReference type="EMBL" id="BSDE01000003">
    <property type="protein sequence ID" value="GLH73628.1"/>
    <property type="molecule type" value="Genomic_DNA"/>
</dbReference>
<accession>A0ABQ5QG10</accession>
<dbReference type="InterPro" id="IPR000089">
    <property type="entry name" value="Biotin_lipoyl"/>
</dbReference>
<dbReference type="Gene3D" id="2.40.50.100">
    <property type="match status" value="1"/>
</dbReference>
<evidence type="ECO:0000313" key="5">
    <source>
        <dbReference type="Proteomes" id="UP001165069"/>
    </source>
</evidence>
<organism evidence="4 5">
    <name type="scientific">Geothrix limicola</name>
    <dbReference type="NCBI Taxonomy" id="2927978"/>
    <lineage>
        <taxon>Bacteria</taxon>
        <taxon>Pseudomonadati</taxon>
        <taxon>Acidobacteriota</taxon>
        <taxon>Holophagae</taxon>
        <taxon>Holophagales</taxon>
        <taxon>Holophagaceae</taxon>
        <taxon>Geothrix</taxon>
    </lineage>
</organism>
<evidence type="ECO:0000256" key="2">
    <source>
        <dbReference type="SAM" id="MobiDB-lite"/>
    </source>
</evidence>
<name>A0ABQ5QG10_9BACT</name>
<keyword evidence="1" id="KW-0092">Biotin</keyword>
<protein>
    <recommendedName>
        <fullName evidence="3">Lipoyl-binding domain-containing protein</fullName>
    </recommendedName>
</protein>
<sequence length="119" mass="12928">MTQSATHSMTHPVTHPSKPLRQSIALNGTVYETALTKKYARRKPYVPKDPSRLTAIIPGLILDLLVKPGDEVRSGQGLLVLEAMKMQNHIAAHDAGTIKAIHVSPGETVAKGQLLVEFQ</sequence>
<dbReference type="InterPro" id="IPR001882">
    <property type="entry name" value="Biotin_BS"/>
</dbReference>
<evidence type="ECO:0000259" key="3">
    <source>
        <dbReference type="PROSITE" id="PS50968"/>
    </source>
</evidence>
<comment type="caution">
    <text evidence="4">The sequence shown here is derived from an EMBL/GenBank/DDBJ whole genome shotgun (WGS) entry which is preliminary data.</text>
</comment>